<feature type="compositionally biased region" description="Polar residues" evidence="1">
    <location>
        <begin position="56"/>
        <end position="65"/>
    </location>
</feature>
<dbReference type="Proteomes" id="UP000237271">
    <property type="component" value="Unassembled WGS sequence"/>
</dbReference>
<name>A0A2P4XGR4_9STRA</name>
<sequence>MHKIPVAQLPIFRTRSNTTVGERSTERVRQLKKIPASWVQNSRTFACTHEGKYKSEATSNSPQQETRAKGSKAHINVCVQVVDKQQKRLLLELSIVNWITTIVSPARATIHIHPIASSSMTHNEE</sequence>
<dbReference type="EMBL" id="NCKW01011057">
    <property type="protein sequence ID" value="POM64735.1"/>
    <property type="molecule type" value="Genomic_DNA"/>
</dbReference>
<feature type="region of interest" description="Disordered" evidence="1">
    <location>
        <begin position="51"/>
        <end position="70"/>
    </location>
</feature>
<dbReference type="OrthoDB" id="129084at2759"/>
<protein>
    <submittedName>
        <fullName evidence="2">Uncharacterized protein</fullName>
    </submittedName>
</protein>
<accession>A0A2P4XGR4</accession>
<evidence type="ECO:0000313" key="2">
    <source>
        <dbReference type="EMBL" id="POM64735.1"/>
    </source>
</evidence>
<keyword evidence="3" id="KW-1185">Reference proteome</keyword>
<organism evidence="2 3">
    <name type="scientific">Phytophthora palmivora</name>
    <dbReference type="NCBI Taxonomy" id="4796"/>
    <lineage>
        <taxon>Eukaryota</taxon>
        <taxon>Sar</taxon>
        <taxon>Stramenopiles</taxon>
        <taxon>Oomycota</taxon>
        <taxon>Peronosporomycetes</taxon>
        <taxon>Peronosporales</taxon>
        <taxon>Peronosporaceae</taxon>
        <taxon>Phytophthora</taxon>
    </lineage>
</organism>
<comment type="caution">
    <text evidence="2">The sequence shown here is derived from an EMBL/GenBank/DDBJ whole genome shotgun (WGS) entry which is preliminary data.</text>
</comment>
<gene>
    <name evidence="2" type="ORF">PHPALM_19703</name>
</gene>
<evidence type="ECO:0000313" key="3">
    <source>
        <dbReference type="Proteomes" id="UP000237271"/>
    </source>
</evidence>
<dbReference type="AlphaFoldDB" id="A0A2P4XGR4"/>
<reference evidence="2 3" key="1">
    <citation type="journal article" date="2017" name="Genome Biol. Evol.">
        <title>Phytophthora megakarya and P. palmivora, closely related causal agents of cacao black pod rot, underwent increases in genome sizes and gene numbers by different mechanisms.</title>
        <authorList>
            <person name="Ali S.S."/>
            <person name="Shao J."/>
            <person name="Lary D.J."/>
            <person name="Kronmiller B."/>
            <person name="Shen D."/>
            <person name="Strem M.D."/>
            <person name="Amoako-Attah I."/>
            <person name="Akrofi A.Y."/>
            <person name="Begoude B.A."/>
            <person name="Ten Hoopen G.M."/>
            <person name="Coulibaly K."/>
            <person name="Kebe B.I."/>
            <person name="Melnick R.L."/>
            <person name="Guiltinan M.J."/>
            <person name="Tyler B.M."/>
            <person name="Meinhardt L.W."/>
            <person name="Bailey B.A."/>
        </authorList>
    </citation>
    <scope>NUCLEOTIDE SEQUENCE [LARGE SCALE GENOMIC DNA]</scope>
    <source>
        <strain evidence="3">sbr112.9</strain>
    </source>
</reference>
<proteinExistence type="predicted"/>
<evidence type="ECO:0000256" key="1">
    <source>
        <dbReference type="SAM" id="MobiDB-lite"/>
    </source>
</evidence>